<dbReference type="Proteomes" id="UP000278807">
    <property type="component" value="Unassembled WGS sequence"/>
</dbReference>
<dbReference type="OrthoDB" id="5951731at2759"/>
<dbReference type="EMBL" id="UZAE01007968">
    <property type="protein sequence ID" value="VDO02546.1"/>
    <property type="molecule type" value="Genomic_DNA"/>
</dbReference>
<gene>
    <name evidence="1" type="ORF">HNAJ_LOCUS6686</name>
</gene>
<keyword evidence="2" id="KW-1185">Reference proteome</keyword>
<organism evidence="3">
    <name type="scientific">Rodentolepis nana</name>
    <name type="common">Dwarf tapeworm</name>
    <name type="synonym">Hymenolepis nana</name>
    <dbReference type="NCBI Taxonomy" id="102285"/>
    <lineage>
        <taxon>Eukaryota</taxon>
        <taxon>Metazoa</taxon>
        <taxon>Spiralia</taxon>
        <taxon>Lophotrochozoa</taxon>
        <taxon>Platyhelminthes</taxon>
        <taxon>Cestoda</taxon>
        <taxon>Eucestoda</taxon>
        <taxon>Cyclophyllidea</taxon>
        <taxon>Hymenolepididae</taxon>
        <taxon>Rodentolepis</taxon>
    </lineage>
</organism>
<proteinExistence type="predicted"/>
<evidence type="ECO:0000313" key="3">
    <source>
        <dbReference type="WBParaSite" id="HNAJ_0000669001-mRNA-1"/>
    </source>
</evidence>
<name>A0A0R3THZ9_RODNA</name>
<reference evidence="3" key="1">
    <citation type="submission" date="2017-02" db="UniProtKB">
        <authorList>
            <consortium name="WormBaseParasite"/>
        </authorList>
    </citation>
    <scope>IDENTIFICATION</scope>
</reference>
<protein>
    <submittedName>
        <fullName evidence="3">IRS-type PTB domain-containing protein</fullName>
    </submittedName>
</protein>
<sequence>MVCCRIPFRQAGQCNVTMSKKLGQIDIQFSLFSLKTEALAFVKVPDAECGRLWCMHRNEKAMLLGWEKSQRRVDPYSQRTCVALVYDPLDPLQHTEVTAETGFPGPGWGNAASVTQDAGMTPDGTPCQRGVSLIIHLTLRSNVFKT</sequence>
<accession>A0A0R3THZ9</accession>
<dbReference type="AlphaFoldDB" id="A0A0R3THZ9"/>
<reference evidence="1 2" key="2">
    <citation type="submission" date="2018-11" db="EMBL/GenBank/DDBJ databases">
        <authorList>
            <consortium name="Pathogen Informatics"/>
        </authorList>
    </citation>
    <scope>NUCLEOTIDE SEQUENCE [LARGE SCALE GENOMIC DNA]</scope>
</reference>
<dbReference type="STRING" id="102285.A0A0R3THZ9"/>
<evidence type="ECO:0000313" key="2">
    <source>
        <dbReference type="Proteomes" id="UP000278807"/>
    </source>
</evidence>
<evidence type="ECO:0000313" key="1">
    <source>
        <dbReference type="EMBL" id="VDO02546.1"/>
    </source>
</evidence>
<dbReference type="WBParaSite" id="HNAJ_0000669001-mRNA-1">
    <property type="protein sequence ID" value="HNAJ_0000669001-mRNA-1"/>
    <property type="gene ID" value="HNAJ_0000669001"/>
</dbReference>